<organism evidence="1 2">
    <name type="scientific">Caldalkalibacillus horti</name>
    <dbReference type="NCBI Taxonomy" id="77523"/>
    <lineage>
        <taxon>Bacteria</taxon>
        <taxon>Bacillati</taxon>
        <taxon>Bacillota</taxon>
        <taxon>Bacilli</taxon>
        <taxon>Bacillales</taxon>
        <taxon>Bacillaceae</taxon>
        <taxon>Caldalkalibacillus</taxon>
    </lineage>
</organism>
<name>A0ABT9VTM5_9BACI</name>
<dbReference type="PANTHER" id="PTHR30528:SF0">
    <property type="entry name" value="CYTOPLASMIC PROTEIN"/>
    <property type="match status" value="1"/>
</dbReference>
<sequence>MKPIKTSKQVLRRFLLDKQFLLPRASSEAKKPRTEGLVNNSKESRVLELIQQLECVQIDPVAAVKPNHHLVLGARIEDYQPEALNHLLQQHRVFEYMANALCVIPMEDYALFEPTRQRFQLHVKDSLDGLKDTVNEVLASLDKEGPLMAKAFQSGQRVHGYWDNQQAKTKATTHALNLLTDAGMIRVVNREGNQRYFDLTTKTVPSSELTRSATIDQHEASRLLIEKYLKAYRVFEPSDSRFGWQRFKAVERREIIQAGIRLEKIQAIQIEDVQKEYYILNEDIETLMNYEDEAKTQALSEEAHIYFLPPLDNLLWSRQRLVDLFDFYYRWEIYTPANNRTFGYYTMPLLFGDALVGRVDPQLDRKKAHLTFNIIHIEEAYQKDALLLDILPAELKRFAREHGAKTYSLEKSNVPINL</sequence>
<dbReference type="Pfam" id="PF06224">
    <property type="entry name" value="AlkZ-like"/>
    <property type="match status" value="1"/>
</dbReference>
<reference evidence="1 2" key="1">
    <citation type="submission" date="2023-07" db="EMBL/GenBank/DDBJ databases">
        <title>Genomic Encyclopedia of Type Strains, Phase IV (KMG-IV): sequencing the most valuable type-strain genomes for metagenomic binning, comparative biology and taxonomic classification.</title>
        <authorList>
            <person name="Goeker M."/>
        </authorList>
    </citation>
    <scope>NUCLEOTIDE SEQUENCE [LARGE SCALE GENOMIC DNA]</scope>
    <source>
        <strain evidence="1 2">DSM 12751</strain>
    </source>
</reference>
<evidence type="ECO:0000313" key="1">
    <source>
        <dbReference type="EMBL" id="MDQ0164348.1"/>
    </source>
</evidence>
<accession>A0ABT9VTM5</accession>
<evidence type="ECO:0000313" key="2">
    <source>
        <dbReference type="Proteomes" id="UP001235840"/>
    </source>
</evidence>
<gene>
    <name evidence="1" type="ORF">J2S11_000247</name>
</gene>
<dbReference type="InterPro" id="IPR009351">
    <property type="entry name" value="AlkZ-like"/>
</dbReference>
<comment type="caution">
    <text evidence="1">The sequence shown here is derived from an EMBL/GenBank/DDBJ whole genome shotgun (WGS) entry which is preliminary data.</text>
</comment>
<dbReference type="RefSeq" id="WP_307389815.1">
    <property type="nucleotide sequence ID" value="NZ_BAAADK010000009.1"/>
</dbReference>
<dbReference type="EMBL" id="JAUSTY010000001">
    <property type="protein sequence ID" value="MDQ0164348.1"/>
    <property type="molecule type" value="Genomic_DNA"/>
</dbReference>
<protein>
    <submittedName>
        <fullName evidence="1">Uncharacterized protein YcaQ</fullName>
    </submittedName>
</protein>
<dbReference type="PANTHER" id="PTHR30528">
    <property type="entry name" value="CYTOPLASMIC PROTEIN"/>
    <property type="match status" value="1"/>
</dbReference>
<proteinExistence type="predicted"/>
<dbReference type="Proteomes" id="UP001235840">
    <property type="component" value="Unassembled WGS sequence"/>
</dbReference>
<keyword evidence="2" id="KW-1185">Reference proteome</keyword>